<comment type="caution">
    <text evidence="2">The sequence shown here is derived from an EMBL/GenBank/DDBJ whole genome shotgun (WGS) entry which is preliminary data.</text>
</comment>
<reference evidence="2 3" key="1">
    <citation type="submission" date="2019-11" db="EMBL/GenBank/DDBJ databases">
        <title>Whole genome sequence of Oryza granulata.</title>
        <authorList>
            <person name="Li W."/>
        </authorList>
    </citation>
    <scope>NUCLEOTIDE SEQUENCE [LARGE SCALE GENOMIC DNA]</scope>
    <source>
        <strain evidence="3">cv. Menghai</strain>
        <tissue evidence="2">Leaf</tissue>
    </source>
</reference>
<dbReference type="AlphaFoldDB" id="A0A6G1C9X3"/>
<name>A0A6G1C9X3_9ORYZ</name>
<keyword evidence="3" id="KW-1185">Reference proteome</keyword>
<organism evidence="2 3">
    <name type="scientific">Oryza meyeriana var. granulata</name>
    <dbReference type="NCBI Taxonomy" id="110450"/>
    <lineage>
        <taxon>Eukaryota</taxon>
        <taxon>Viridiplantae</taxon>
        <taxon>Streptophyta</taxon>
        <taxon>Embryophyta</taxon>
        <taxon>Tracheophyta</taxon>
        <taxon>Spermatophyta</taxon>
        <taxon>Magnoliopsida</taxon>
        <taxon>Liliopsida</taxon>
        <taxon>Poales</taxon>
        <taxon>Poaceae</taxon>
        <taxon>BOP clade</taxon>
        <taxon>Oryzoideae</taxon>
        <taxon>Oryzeae</taxon>
        <taxon>Oryzinae</taxon>
        <taxon>Oryza</taxon>
        <taxon>Oryza meyeriana</taxon>
    </lineage>
</organism>
<proteinExistence type="predicted"/>
<protein>
    <submittedName>
        <fullName evidence="2">Uncharacterized protein</fullName>
    </submittedName>
</protein>
<sequence length="60" mass="6335">MGEDGDEDQDDLPDEYAPNDPDMYNLRHKGLIGRSCAASGGSSQGTSTDGANSQRVVDDC</sequence>
<feature type="compositionally biased region" description="Low complexity" evidence="1">
    <location>
        <begin position="33"/>
        <end position="51"/>
    </location>
</feature>
<feature type="non-terminal residue" evidence="2">
    <location>
        <position position="60"/>
    </location>
</feature>
<evidence type="ECO:0000313" key="2">
    <source>
        <dbReference type="EMBL" id="KAF0896821.1"/>
    </source>
</evidence>
<accession>A0A6G1C9X3</accession>
<dbReference type="EMBL" id="SPHZ02000010">
    <property type="protein sequence ID" value="KAF0896821.1"/>
    <property type="molecule type" value="Genomic_DNA"/>
</dbReference>
<feature type="region of interest" description="Disordered" evidence="1">
    <location>
        <begin position="1"/>
        <end position="60"/>
    </location>
</feature>
<evidence type="ECO:0000256" key="1">
    <source>
        <dbReference type="SAM" id="MobiDB-lite"/>
    </source>
</evidence>
<dbReference type="Proteomes" id="UP000479710">
    <property type="component" value="Unassembled WGS sequence"/>
</dbReference>
<evidence type="ECO:0000313" key="3">
    <source>
        <dbReference type="Proteomes" id="UP000479710"/>
    </source>
</evidence>
<gene>
    <name evidence="2" type="ORF">E2562_028118</name>
</gene>
<feature type="compositionally biased region" description="Acidic residues" evidence="1">
    <location>
        <begin position="1"/>
        <end position="14"/>
    </location>
</feature>